<feature type="transmembrane region" description="Helical" evidence="1">
    <location>
        <begin position="131"/>
        <end position="150"/>
    </location>
</feature>
<name>A0A074M5D2_ERYLO</name>
<organism evidence="2 3">
    <name type="scientific">Erythrobacter longus</name>
    <dbReference type="NCBI Taxonomy" id="1044"/>
    <lineage>
        <taxon>Bacteria</taxon>
        <taxon>Pseudomonadati</taxon>
        <taxon>Pseudomonadota</taxon>
        <taxon>Alphaproteobacteria</taxon>
        <taxon>Sphingomonadales</taxon>
        <taxon>Erythrobacteraceae</taxon>
        <taxon>Erythrobacter/Porphyrobacter group</taxon>
        <taxon>Erythrobacter</taxon>
    </lineage>
</organism>
<dbReference type="Proteomes" id="UP000027647">
    <property type="component" value="Unassembled WGS sequence"/>
</dbReference>
<keyword evidence="1" id="KW-1133">Transmembrane helix</keyword>
<reference evidence="2 3" key="1">
    <citation type="submission" date="2014-04" db="EMBL/GenBank/DDBJ databases">
        <title>A comprehensive comparison of genomes of Erythrobacter spp. strains.</title>
        <authorList>
            <person name="Zheng Q."/>
        </authorList>
    </citation>
    <scope>NUCLEOTIDE SEQUENCE [LARGE SCALE GENOMIC DNA]</scope>
    <source>
        <strain evidence="2 3">DSM 6997</strain>
    </source>
</reference>
<dbReference type="AlphaFoldDB" id="A0A074M5D2"/>
<dbReference type="RefSeq" id="WP_034962051.1">
    <property type="nucleotide sequence ID" value="NZ_JMIW01000009.1"/>
</dbReference>
<keyword evidence="1" id="KW-0812">Transmembrane</keyword>
<evidence type="ECO:0008006" key="4">
    <source>
        <dbReference type="Google" id="ProtNLM"/>
    </source>
</evidence>
<gene>
    <name evidence="2" type="ORF">EH31_16315</name>
</gene>
<feature type="transmembrane region" description="Helical" evidence="1">
    <location>
        <begin position="59"/>
        <end position="81"/>
    </location>
</feature>
<keyword evidence="1" id="KW-0472">Membrane</keyword>
<proteinExistence type="predicted"/>
<comment type="caution">
    <text evidence="2">The sequence shown here is derived from an EMBL/GenBank/DDBJ whole genome shotgun (WGS) entry which is preliminary data.</text>
</comment>
<dbReference type="STRING" id="1044.EH31_16315"/>
<sequence length="151" mass="16834">MAEDSALRQASLRYAEYYGDVRRHLVGEHSAEVRWSTASLFALNGGALAFAGQLENQNLFFMFAVLSFWLGILTSFVFVGYSQTKTCEFIANIMKLEELYILQAATGSKLTGEIEQFEAKKNEISTAYTPYLSYASFGFFSLGLALLGFAR</sequence>
<evidence type="ECO:0000313" key="2">
    <source>
        <dbReference type="EMBL" id="KEO88524.1"/>
    </source>
</evidence>
<accession>A0A074M5D2</accession>
<evidence type="ECO:0000313" key="3">
    <source>
        <dbReference type="Proteomes" id="UP000027647"/>
    </source>
</evidence>
<keyword evidence="3" id="KW-1185">Reference proteome</keyword>
<dbReference type="EMBL" id="JMIW01000009">
    <property type="protein sequence ID" value="KEO88524.1"/>
    <property type="molecule type" value="Genomic_DNA"/>
</dbReference>
<evidence type="ECO:0000256" key="1">
    <source>
        <dbReference type="SAM" id="Phobius"/>
    </source>
</evidence>
<protein>
    <recommendedName>
        <fullName evidence="4">SMODS and SLOG-associating 2TM effector domain-containing protein</fullName>
    </recommendedName>
</protein>